<dbReference type="InterPro" id="IPR012341">
    <property type="entry name" value="6hp_glycosidase-like_sf"/>
</dbReference>
<dbReference type="InterPro" id="IPR005196">
    <property type="entry name" value="Glyco_hydro_65_N"/>
</dbReference>
<dbReference type="OrthoDB" id="200349at2759"/>
<dbReference type="PANTHER" id="PTHR11051:SF8">
    <property type="entry name" value="PROTEIN-GLUCOSYLGALACTOSYLHYDROXYLYSINE GLUCOSIDASE"/>
    <property type="match status" value="1"/>
</dbReference>
<organism evidence="8 9">
    <name type="scientific">Ambrosiozyma monospora</name>
    <name type="common">Yeast</name>
    <name type="synonym">Endomycopsis monosporus</name>
    <dbReference type="NCBI Taxonomy" id="43982"/>
    <lineage>
        <taxon>Eukaryota</taxon>
        <taxon>Fungi</taxon>
        <taxon>Dikarya</taxon>
        <taxon>Ascomycota</taxon>
        <taxon>Saccharomycotina</taxon>
        <taxon>Pichiomycetes</taxon>
        <taxon>Pichiales</taxon>
        <taxon>Pichiaceae</taxon>
        <taxon>Ambrosiozyma</taxon>
    </lineage>
</organism>
<name>A0A9W6Z0W9_AMBMO</name>
<dbReference type="Gene3D" id="2.70.98.40">
    <property type="entry name" value="Glycoside hydrolase, family 65, N-terminal domain"/>
    <property type="match status" value="1"/>
</dbReference>
<evidence type="ECO:0000256" key="3">
    <source>
        <dbReference type="ARBA" id="ARBA00012757"/>
    </source>
</evidence>
<dbReference type="InterPro" id="IPR037018">
    <property type="entry name" value="GH65_N"/>
</dbReference>
<dbReference type="GO" id="GO:0004555">
    <property type="term" value="F:alpha,alpha-trehalase activity"/>
    <property type="evidence" value="ECO:0007669"/>
    <property type="project" value="UniProtKB-EC"/>
</dbReference>
<dbReference type="InterPro" id="IPR005195">
    <property type="entry name" value="Glyco_hydro_65_M"/>
</dbReference>
<accession>A0A9W6Z0W9</accession>
<dbReference type="SUPFAM" id="SSF48208">
    <property type="entry name" value="Six-hairpin glycosidases"/>
    <property type="match status" value="1"/>
</dbReference>
<dbReference type="AlphaFoldDB" id="A0A9W6Z0W9"/>
<dbReference type="Gene3D" id="1.50.10.10">
    <property type="match status" value="1"/>
</dbReference>
<gene>
    <name evidence="8" type="ORF">Amon01_000542800</name>
</gene>
<keyword evidence="9" id="KW-1185">Reference proteome</keyword>
<evidence type="ECO:0000259" key="6">
    <source>
        <dbReference type="Pfam" id="PF03632"/>
    </source>
</evidence>
<dbReference type="GO" id="GO:0009277">
    <property type="term" value="C:fungal-type cell wall"/>
    <property type="evidence" value="ECO:0007669"/>
    <property type="project" value="TreeGrafter"/>
</dbReference>
<evidence type="ECO:0000259" key="7">
    <source>
        <dbReference type="Pfam" id="PF03636"/>
    </source>
</evidence>
<reference evidence="8" key="1">
    <citation type="submission" date="2023-04" db="EMBL/GenBank/DDBJ databases">
        <title>Ambrosiozyma monospora NBRC 1965.</title>
        <authorList>
            <person name="Ichikawa N."/>
            <person name="Sato H."/>
            <person name="Tonouchi N."/>
        </authorList>
    </citation>
    <scope>NUCLEOTIDE SEQUENCE</scope>
    <source>
        <strain evidence="8">NBRC 1965</strain>
    </source>
</reference>
<feature type="domain" description="Glycoside hydrolase family 65 N-terminal" evidence="7">
    <location>
        <begin position="68"/>
        <end position="338"/>
    </location>
</feature>
<evidence type="ECO:0000256" key="2">
    <source>
        <dbReference type="ARBA" id="ARBA00006768"/>
    </source>
</evidence>
<evidence type="ECO:0000256" key="4">
    <source>
        <dbReference type="ARBA" id="ARBA00022801"/>
    </source>
</evidence>
<evidence type="ECO:0000313" key="8">
    <source>
        <dbReference type="EMBL" id="GMG39539.1"/>
    </source>
</evidence>
<feature type="domain" description="Glycoside hydrolase family 65 central catalytic" evidence="6">
    <location>
        <begin position="400"/>
        <end position="622"/>
    </location>
</feature>
<dbReference type="Proteomes" id="UP001165063">
    <property type="component" value="Unassembled WGS sequence"/>
</dbReference>
<dbReference type="Pfam" id="PF03636">
    <property type="entry name" value="Glyco_hydro_65N"/>
    <property type="match status" value="1"/>
</dbReference>
<dbReference type="EC" id="3.2.1.28" evidence="3"/>
<dbReference type="GO" id="GO:0005993">
    <property type="term" value="P:trehalose catabolic process"/>
    <property type="evidence" value="ECO:0007669"/>
    <property type="project" value="TreeGrafter"/>
</dbReference>
<evidence type="ECO:0000256" key="1">
    <source>
        <dbReference type="ARBA" id="ARBA00001576"/>
    </source>
</evidence>
<dbReference type="PANTHER" id="PTHR11051">
    <property type="entry name" value="GLYCOSYL HYDROLASE-RELATED"/>
    <property type="match status" value="1"/>
</dbReference>
<keyword evidence="4" id="KW-0378">Hydrolase</keyword>
<sequence>MLHDQRWTMTVFSLHIPVSPHSTVKSSSSSPHIPYFKLHRKGSASSNYDYFDNDTETYYFQNERRLVTTKFNPYNHYTNQPYVANGYIGSRIPNLGFGFTYDQNENNTSSMLDNGWPLFNRRFSGAFIAGFYDAQKNTTGTNFPELLDNGGYESVVSAIPQWTNLIFEFESNDLAYTLDPSLTNTTDVGEISNYKQELNMWTGVVTTSYTWLDLLDLKISVVAHREIETLGLVNVEISTNSSDSINLKVKDLLDFETSQRCSLINASYDDDGIFMQVNPNGISYKSASIYSVFEVNGNSNTSSFGKSDSDDSAWVSSNISICQTSSVKITKYVGIVSDDLSSSNYSDKSLDLAKKTAIDASQLAFNELLQEHEESWKSTWSNSKVEITSDPYLTLAAESSIYHLLANTRPDNEGVLSALAVGGLSSDSYAGMVFWDSDLWMLPSLIPISPDTSKSISNFRYFIHNQSRINAQEGGYNGSVYSWTSGRFGNCTGTGPCLNYEYHLNVAICYSYWKMYLAGAIDDDYLLQYGWPIIEDSATFFEEYVKWNGTLGKYTTHNLTDPDEYANFKDNAAYTAVGISQLMKWATVLGNHLGVPIHEKWTDVMKNMYLPVSNDNVTLEFDTMNSTVAIKQADVVLISYIDDWDDALDSNFDYTRQRAYRDLLYYSEHQSSQGPAMTFPVFNAVTQKLNNIGCGSQTYLAKSVEPFLRFPFAQMSEQNNDDYDTNGGTHPAFPFLTGHGGVLQSYLYGLTGLRFSYNVSDDGSINKLLAFDPTDLPLLEGDLHIYDFKYLNQSLDISIGSVNASIYHRGDSPVTIFVPDRNPESGYYVLQPGSSLNIPVFITEDNFEESITECAASPYEISKGMHGDVIESIIDGDNSTKWQAENKDVWARVVVDLNSIESISKGHIVWEFSTV</sequence>
<keyword evidence="5" id="KW-0325">Glycoprotein</keyword>
<dbReference type="Pfam" id="PF03632">
    <property type="entry name" value="Glyco_hydro_65m"/>
    <property type="match status" value="1"/>
</dbReference>
<protein>
    <recommendedName>
        <fullName evidence="3">alpha,alpha-trehalase</fullName>
        <ecNumber evidence="3">3.2.1.28</ecNumber>
    </recommendedName>
</protein>
<evidence type="ECO:0000313" key="9">
    <source>
        <dbReference type="Proteomes" id="UP001165063"/>
    </source>
</evidence>
<dbReference type="InterPro" id="IPR008928">
    <property type="entry name" value="6-hairpin_glycosidase_sf"/>
</dbReference>
<dbReference type="FunFam" id="1.50.10.10:FF:000032">
    <property type="entry name" value="Vacuolar acid trehalase"/>
    <property type="match status" value="1"/>
</dbReference>
<comment type="catalytic activity">
    <reaction evidence="1">
        <text>alpha,alpha-trehalose + H2O = alpha-D-glucose + beta-D-glucose</text>
        <dbReference type="Rhea" id="RHEA:32675"/>
        <dbReference type="ChEBI" id="CHEBI:15377"/>
        <dbReference type="ChEBI" id="CHEBI:15903"/>
        <dbReference type="ChEBI" id="CHEBI:16551"/>
        <dbReference type="ChEBI" id="CHEBI:17925"/>
        <dbReference type="EC" id="3.2.1.28"/>
    </reaction>
</comment>
<dbReference type="SUPFAM" id="SSF74650">
    <property type="entry name" value="Galactose mutarotase-like"/>
    <property type="match status" value="1"/>
</dbReference>
<dbReference type="GO" id="GO:0030246">
    <property type="term" value="F:carbohydrate binding"/>
    <property type="evidence" value="ECO:0007669"/>
    <property type="project" value="InterPro"/>
</dbReference>
<dbReference type="EMBL" id="BSXU01003004">
    <property type="protein sequence ID" value="GMG39539.1"/>
    <property type="molecule type" value="Genomic_DNA"/>
</dbReference>
<dbReference type="InterPro" id="IPR011013">
    <property type="entry name" value="Gal_mutarotase_sf_dom"/>
</dbReference>
<proteinExistence type="inferred from homology"/>
<comment type="similarity">
    <text evidence="2">Belongs to the glycosyl hydrolase 65 family.</text>
</comment>
<evidence type="ECO:0000256" key="5">
    <source>
        <dbReference type="ARBA" id="ARBA00023180"/>
    </source>
</evidence>
<comment type="caution">
    <text evidence="8">The sequence shown here is derived from an EMBL/GenBank/DDBJ whole genome shotgun (WGS) entry which is preliminary data.</text>
</comment>